<dbReference type="SMART" id="SM00479">
    <property type="entry name" value="EXOIII"/>
    <property type="match status" value="1"/>
</dbReference>
<evidence type="ECO:0000259" key="7">
    <source>
        <dbReference type="SMART" id="SM00479"/>
    </source>
</evidence>
<evidence type="ECO:0000256" key="5">
    <source>
        <dbReference type="ARBA" id="ARBA00023242"/>
    </source>
</evidence>
<evidence type="ECO:0000256" key="6">
    <source>
        <dbReference type="SAM" id="MobiDB-lite"/>
    </source>
</evidence>
<evidence type="ECO:0000256" key="1">
    <source>
        <dbReference type="ARBA" id="ARBA00004123"/>
    </source>
</evidence>
<gene>
    <name evidence="8" type="ORF">TeGR_g15305</name>
</gene>
<proteinExistence type="inferred from homology"/>
<dbReference type="InterPro" id="IPR012337">
    <property type="entry name" value="RNaseH-like_sf"/>
</dbReference>
<organism evidence="8 9">
    <name type="scientific">Tetraparma gracilis</name>
    <dbReference type="NCBI Taxonomy" id="2962635"/>
    <lineage>
        <taxon>Eukaryota</taxon>
        <taxon>Sar</taxon>
        <taxon>Stramenopiles</taxon>
        <taxon>Ochrophyta</taxon>
        <taxon>Bolidophyceae</taxon>
        <taxon>Parmales</taxon>
        <taxon>Triparmaceae</taxon>
        <taxon>Tetraparma</taxon>
    </lineage>
</organism>
<comment type="subcellular location">
    <subcellularLocation>
        <location evidence="1">Nucleus</location>
    </subcellularLocation>
</comment>
<evidence type="ECO:0000256" key="2">
    <source>
        <dbReference type="ARBA" id="ARBA00006357"/>
    </source>
</evidence>
<dbReference type="InterPro" id="IPR047021">
    <property type="entry name" value="REXO1/3/4-like"/>
</dbReference>
<feature type="domain" description="Exonuclease" evidence="7">
    <location>
        <begin position="199"/>
        <end position="380"/>
    </location>
</feature>
<keyword evidence="9" id="KW-1185">Reference proteome</keyword>
<dbReference type="SUPFAM" id="SSF53098">
    <property type="entry name" value="Ribonuclease H-like"/>
    <property type="match status" value="1"/>
</dbReference>
<evidence type="ECO:0000256" key="4">
    <source>
        <dbReference type="ARBA" id="ARBA00022801"/>
    </source>
</evidence>
<dbReference type="PANTHER" id="PTHR12801:SF115">
    <property type="entry name" value="FI18136P1-RELATED"/>
    <property type="match status" value="1"/>
</dbReference>
<accession>A0ABQ6MZ56</accession>
<keyword evidence="5" id="KW-0539">Nucleus</keyword>
<evidence type="ECO:0000313" key="9">
    <source>
        <dbReference type="Proteomes" id="UP001165060"/>
    </source>
</evidence>
<keyword evidence="4" id="KW-0378">Hydrolase</keyword>
<feature type="region of interest" description="Disordered" evidence="6">
    <location>
        <begin position="510"/>
        <end position="530"/>
    </location>
</feature>
<reference evidence="8 9" key="1">
    <citation type="journal article" date="2023" name="Commun. Biol.">
        <title>Genome analysis of Parmales, the sister group of diatoms, reveals the evolutionary specialization of diatoms from phago-mixotrophs to photoautotrophs.</title>
        <authorList>
            <person name="Ban H."/>
            <person name="Sato S."/>
            <person name="Yoshikawa S."/>
            <person name="Yamada K."/>
            <person name="Nakamura Y."/>
            <person name="Ichinomiya M."/>
            <person name="Sato N."/>
            <person name="Blanc-Mathieu R."/>
            <person name="Endo H."/>
            <person name="Kuwata A."/>
            <person name="Ogata H."/>
        </authorList>
    </citation>
    <scope>NUCLEOTIDE SEQUENCE [LARGE SCALE GENOMIC DNA]</scope>
</reference>
<comment type="similarity">
    <text evidence="2">Belongs to the REXO1/REXO3 family.</text>
</comment>
<dbReference type="InterPro" id="IPR036397">
    <property type="entry name" value="RNaseH_sf"/>
</dbReference>
<dbReference type="Proteomes" id="UP001165060">
    <property type="component" value="Unassembled WGS sequence"/>
</dbReference>
<evidence type="ECO:0000256" key="3">
    <source>
        <dbReference type="ARBA" id="ARBA00022722"/>
    </source>
</evidence>
<keyword evidence="3" id="KW-0540">Nuclease</keyword>
<dbReference type="PANTHER" id="PTHR12801">
    <property type="entry name" value="RNA EXONUCLEASE REXO1 / RECO3 FAMILY MEMBER-RELATED"/>
    <property type="match status" value="1"/>
</dbReference>
<dbReference type="EMBL" id="BRYB01004780">
    <property type="protein sequence ID" value="GMI36691.1"/>
    <property type="molecule type" value="Genomic_DNA"/>
</dbReference>
<sequence>MPPSELKSFLLGLLSPFLPPSPDPLSAPLASLASSSAPPLLQSRLFSVRNPAFLTLLTLVVHTPPTPPPPLPLPPGCQLLRLGMKAGAQDFSLLQADERRLAERARPGGGKRCADGSAKPAAAADAAAESAGPGSPAALLLPLAHSAAELREAGYPETASPLLDGIPAADVTIPAGAFKPPNPVPGPWCRSPPNPSPSRVFALDCEMCLSLPPPTDPTPPPHTVLGRVTLAEVLCARPFRTRTVLDACVRGPPVGDYLTRYSGLTAKHLTEDPGNPGLNLVGGPLLKFSAARAAVVAAVGGGLLVGHGLSNDLVALRWAHPLALDTAILCRDRADGRTHGLRYLARGALGRWIQQGEHDSLEDCVAAGELACAVALDGVGVSDGKVVRGGGRTLPEALRDLGMATGGVGGGKVPEGWGKAGAAGEIEHAVGSAKFAHVTTSEPDVSKFVSGSPTAVTVVCSNAAAGRVRTLEGRKRASGSHRATAAKPWGEADDAELEKARKEARRWQVSIVSAGRPGGAGGGEKKAGAT</sequence>
<dbReference type="InterPro" id="IPR013520">
    <property type="entry name" value="Ribonucl_H"/>
</dbReference>
<evidence type="ECO:0000313" key="8">
    <source>
        <dbReference type="EMBL" id="GMI36691.1"/>
    </source>
</evidence>
<name>A0ABQ6MZ56_9STRA</name>
<dbReference type="Gene3D" id="3.30.420.10">
    <property type="entry name" value="Ribonuclease H-like superfamily/Ribonuclease H"/>
    <property type="match status" value="1"/>
</dbReference>
<comment type="caution">
    <text evidence="8">The sequence shown here is derived from an EMBL/GenBank/DDBJ whole genome shotgun (WGS) entry which is preliminary data.</text>
</comment>
<protein>
    <recommendedName>
        <fullName evidence="7">Exonuclease domain-containing protein</fullName>
    </recommendedName>
</protein>
<feature type="region of interest" description="Disordered" evidence="6">
    <location>
        <begin position="473"/>
        <end position="494"/>
    </location>
</feature>